<dbReference type="AlphaFoldDB" id="A0ABC8T1P6"/>
<protein>
    <submittedName>
        <fullName evidence="1">Uncharacterized protein</fullName>
    </submittedName>
</protein>
<reference evidence="1 2" key="1">
    <citation type="submission" date="2024-02" db="EMBL/GenBank/DDBJ databases">
        <authorList>
            <person name="Vignale AGUSTIN F."/>
            <person name="Sosa J E."/>
            <person name="Modenutti C."/>
        </authorList>
    </citation>
    <scope>NUCLEOTIDE SEQUENCE [LARGE SCALE GENOMIC DNA]</scope>
</reference>
<gene>
    <name evidence="1" type="ORF">ILEXP_LOCUS32253</name>
</gene>
<dbReference type="EMBL" id="CAUOFW020003970">
    <property type="protein sequence ID" value="CAK9163217.1"/>
    <property type="molecule type" value="Genomic_DNA"/>
</dbReference>
<dbReference type="PANTHER" id="PTHR35109">
    <property type="entry name" value="GLUTAMATE RACEMASE"/>
    <property type="match status" value="1"/>
</dbReference>
<name>A0ABC8T1P6_9AQUA</name>
<evidence type="ECO:0000313" key="2">
    <source>
        <dbReference type="Proteomes" id="UP001642360"/>
    </source>
</evidence>
<dbReference type="PANTHER" id="PTHR35109:SF2">
    <property type="entry name" value="LATE EMBRYOGENESIS ABUNDANT PROTEIN"/>
    <property type="match status" value="1"/>
</dbReference>
<organism evidence="1 2">
    <name type="scientific">Ilex paraguariensis</name>
    <name type="common">yerba mate</name>
    <dbReference type="NCBI Taxonomy" id="185542"/>
    <lineage>
        <taxon>Eukaryota</taxon>
        <taxon>Viridiplantae</taxon>
        <taxon>Streptophyta</taxon>
        <taxon>Embryophyta</taxon>
        <taxon>Tracheophyta</taxon>
        <taxon>Spermatophyta</taxon>
        <taxon>Magnoliopsida</taxon>
        <taxon>eudicotyledons</taxon>
        <taxon>Gunneridae</taxon>
        <taxon>Pentapetalae</taxon>
        <taxon>asterids</taxon>
        <taxon>campanulids</taxon>
        <taxon>Aquifoliales</taxon>
        <taxon>Aquifoliaceae</taxon>
        <taxon>Ilex</taxon>
    </lineage>
</organism>
<keyword evidence="2" id="KW-1185">Reference proteome</keyword>
<accession>A0ABC8T1P6</accession>
<proteinExistence type="predicted"/>
<dbReference type="Proteomes" id="UP001642360">
    <property type="component" value="Unassembled WGS sequence"/>
</dbReference>
<evidence type="ECO:0000313" key="1">
    <source>
        <dbReference type="EMBL" id="CAK9163217.1"/>
    </source>
</evidence>
<comment type="caution">
    <text evidence="1">The sequence shown here is derived from an EMBL/GenBank/DDBJ whole genome shotgun (WGS) entry which is preliminary data.</text>
</comment>
<sequence length="101" mass="10977">MAAAVGRGSQTMSSFCFKPMLRKAYHRKSNSTDMISDTVKVNGEEVKTKTAAGDHGGSWWIPDDRTGIYCPKGQEKVLADVPLGAGKDSGVHYFFNNLNHG</sequence>